<dbReference type="VEuPathDB" id="ToxoDB:EMWEY_00055150"/>
<evidence type="ECO:0000313" key="10">
    <source>
        <dbReference type="Proteomes" id="UP000030763"/>
    </source>
</evidence>
<dbReference type="EMBL" id="HG720032">
    <property type="protein sequence ID" value="CDJ59011.1"/>
    <property type="molecule type" value="Genomic_DNA"/>
</dbReference>
<feature type="coiled-coil region" evidence="6">
    <location>
        <begin position="278"/>
        <end position="308"/>
    </location>
</feature>
<dbReference type="RefSeq" id="XP_013335659.1">
    <property type="nucleotide sequence ID" value="XM_013480205.1"/>
</dbReference>
<dbReference type="Gene3D" id="3.40.1280.30">
    <property type="match status" value="1"/>
</dbReference>
<dbReference type="PANTHER" id="PTHR13563:SF13">
    <property type="entry name" value="TRNA METHYLTRANSFERASE 10 HOMOLOG A"/>
    <property type="match status" value="1"/>
</dbReference>
<keyword evidence="10" id="KW-1185">Reference proteome</keyword>
<dbReference type="GeneID" id="25339501"/>
<feature type="region of interest" description="Disordered" evidence="7">
    <location>
        <begin position="30"/>
        <end position="76"/>
    </location>
</feature>
<feature type="compositionally biased region" description="Low complexity" evidence="7">
    <location>
        <begin position="30"/>
        <end position="46"/>
    </location>
</feature>
<feature type="region of interest" description="Disordered" evidence="7">
    <location>
        <begin position="570"/>
        <end position="589"/>
    </location>
</feature>
<dbReference type="InterPro" id="IPR028564">
    <property type="entry name" value="MT_TRM10-typ"/>
</dbReference>
<organism evidence="9 10">
    <name type="scientific">Eimeria maxima</name>
    <name type="common">Coccidian parasite</name>
    <dbReference type="NCBI Taxonomy" id="5804"/>
    <lineage>
        <taxon>Eukaryota</taxon>
        <taxon>Sar</taxon>
        <taxon>Alveolata</taxon>
        <taxon>Apicomplexa</taxon>
        <taxon>Conoidasida</taxon>
        <taxon>Coccidia</taxon>
        <taxon>Eucoccidiorida</taxon>
        <taxon>Eimeriorina</taxon>
        <taxon>Eimeriidae</taxon>
        <taxon>Eimeria</taxon>
    </lineage>
</organism>
<feature type="compositionally biased region" description="Basic and acidic residues" evidence="7">
    <location>
        <begin position="531"/>
        <end position="549"/>
    </location>
</feature>
<evidence type="ECO:0000256" key="3">
    <source>
        <dbReference type="ARBA" id="ARBA00022679"/>
    </source>
</evidence>
<keyword evidence="4" id="KW-0949">S-adenosyl-L-methionine</keyword>
<evidence type="ECO:0000256" key="5">
    <source>
        <dbReference type="ARBA" id="ARBA00048434"/>
    </source>
</evidence>
<dbReference type="GO" id="GO:0005634">
    <property type="term" value="C:nucleus"/>
    <property type="evidence" value="ECO:0007669"/>
    <property type="project" value="TreeGrafter"/>
</dbReference>
<dbReference type="GO" id="GO:0000049">
    <property type="term" value="F:tRNA binding"/>
    <property type="evidence" value="ECO:0007669"/>
    <property type="project" value="TreeGrafter"/>
</dbReference>
<keyword evidence="3" id="KW-0808">Transferase</keyword>
<dbReference type="PANTHER" id="PTHR13563">
    <property type="entry name" value="TRNA (GUANINE-9-) METHYLTRANSFERASE"/>
    <property type="match status" value="1"/>
</dbReference>
<feature type="compositionally biased region" description="Basic and acidic residues" evidence="7">
    <location>
        <begin position="246"/>
        <end position="264"/>
    </location>
</feature>
<evidence type="ECO:0000256" key="1">
    <source>
        <dbReference type="ARBA" id="ARBA00012797"/>
    </source>
</evidence>
<protein>
    <recommendedName>
        <fullName evidence="1">tRNA (guanine(9)-N(1))-methyltransferase</fullName>
        <ecNumber evidence="1">2.1.1.221</ecNumber>
    </recommendedName>
</protein>
<reference evidence="9" key="1">
    <citation type="submission" date="2013-10" db="EMBL/GenBank/DDBJ databases">
        <title>Genomic analysis of the causative agents of coccidiosis in chickens.</title>
        <authorList>
            <person name="Reid A.J."/>
            <person name="Blake D."/>
            <person name="Billington K."/>
            <person name="Browne H."/>
            <person name="Dunn M."/>
            <person name="Hung S."/>
            <person name="Kawahara F."/>
            <person name="Miranda-Saavedra D."/>
            <person name="Mourier T."/>
            <person name="Nagra H."/>
            <person name="Otto T.D."/>
            <person name="Rawlings N."/>
            <person name="Sanchez A."/>
            <person name="Sanders M."/>
            <person name="Subramaniam C."/>
            <person name="Tay Y."/>
            <person name="Dear P."/>
            <person name="Doerig C."/>
            <person name="Gruber A."/>
            <person name="Parkinson J."/>
            <person name="Shirley M."/>
            <person name="Wan K.L."/>
            <person name="Berriman M."/>
            <person name="Tomley F."/>
            <person name="Pain A."/>
        </authorList>
    </citation>
    <scope>NUCLEOTIDE SEQUENCE [LARGE SCALE GENOMIC DNA]</scope>
    <source>
        <strain evidence="9">Weybridge</strain>
    </source>
</reference>
<feature type="compositionally biased region" description="Pro residues" evidence="7">
    <location>
        <begin position="47"/>
        <end position="66"/>
    </location>
</feature>
<feature type="region of interest" description="Disordered" evidence="7">
    <location>
        <begin position="530"/>
        <end position="555"/>
    </location>
</feature>
<feature type="domain" description="SAM-dependent MTase TRM10-type" evidence="8">
    <location>
        <begin position="297"/>
        <end position="493"/>
    </location>
</feature>
<dbReference type="InterPro" id="IPR038459">
    <property type="entry name" value="MT_TRM10-typ_sf"/>
</dbReference>
<dbReference type="GO" id="GO:0008168">
    <property type="term" value="F:methyltransferase activity"/>
    <property type="evidence" value="ECO:0007669"/>
    <property type="project" value="UniProtKB-KW"/>
</dbReference>
<feature type="region of interest" description="Disordered" evidence="7">
    <location>
        <begin position="209"/>
        <end position="277"/>
    </location>
</feature>
<accession>U6M4Q0</accession>
<dbReference type="Proteomes" id="UP000030763">
    <property type="component" value="Unassembled WGS sequence"/>
</dbReference>
<name>U6M4Q0_EIMMA</name>
<keyword evidence="6" id="KW-0175">Coiled coil</keyword>
<sequence>MAPPPPPAQEATAAAAAAAAAAAVPPATPVPAAVAAAAAAPVATTPAPAPSPAPAKQPLMSWPPPSAEQQQQQHLLLQQQEPAAAAVAAAAAAAVGSGSHMQQQAAAAMHLQTSMWEVAAAQQQQQQQQQQQLLLLHSSSIWPTAASGAYIDPMMQTTCYHPLLQQQQQQQHLWYAASPAQQQMQEQLQQQMQLQQQLQLQQQQQDPAAAAAAAAAMEAWNGGQEEERQQQEQQQRRLPRSQKKQQTREEYRRKKRQQRPEERRQRRRQRKEKIFEGLQSYEEKSAAMKAHKERLEAEKKAFQAHLEECLRGGLRVCFNCSFDETMKDKEIRSLAKQLFLSYHCLKRNTDVKIQMHLSSFVEGSPCRVACEDLFAGASWRVLRHDAPYWECFAAEDIIVLSPDASEELLDIDPSKVFVIGGLVDRTISKGLSASQADTLGLTCRRLPFKTFLPDKHRVVLNVNAVLEALIFYLKNKNWKEALNSVLPSRMRSAENVEALVRSDAAFAAAYNMRRARESVWCGGRGKAQKRQKSEFNEDKQNGENSHTAEDSEDDLFGEGFGFELLESADFAAPKETPSSAGCAANPLLE</sequence>
<dbReference type="AlphaFoldDB" id="U6M4Q0"/>
<evidence type="ECO:0000313" key="9">
    <source>
        <dbReference type="EMBL" id="CDJ59011.1"/>
    </source>
</evidence>
<keyword evidence="2" id="KW-0489">Methyltransferase</keyword>
<dbReference type="InterPro" id="IPR007356">
    <property type="entry name" value="tRNA_m1G_MeTrfase_euk"/>
</dbReference>
<dbReference type="PROSITE" id="PS51675">
    <property type="entry name" value="SAM_MT_TRM10"/>
    <property type="match status" value="1"/>
</dbReference>
<dbReference type="OrthoDB" id="348721at2759"/>
<evidence type="ECO:0000256" key="6">
    <source>
        <dbReference type="SAM" id="Coils"/>
    </source>
</evidence>
<feature type="compositionally biased region" description="Low complexity" evidence="7">
    <location>
        <begin position="209"/>
        <end position="219"/>
    </location>
</feature>
<gene>
    <name evidence="9" type="ORF">EMWEY_00055150</name>
</gene>
<dbReference type="EC" id="2.1.1.221" evidence="1"/>
<reference evidence="9" key="2">
    <citation type="submission" date="2013-10" db="EMBL/GenBank/DDBJ databases">
        <authorList>
            <person name="Aslett M."/>
        </authorList>
    </citation>
    <scope>NUCLEOTIDE SEQUENCE [LARGE SCALE GENOMIC DNA]</scope>
    <source>
        <strain evidence="9">Weybridge</strain>
    </source>
</reference>
<evidence type="ECO:0000256" key="4">
    <source>
        <dbReference type="ARBA" id="ARBA00022691"/>
    </source>
</evidence>
<feature type="compositionally biased region" description="Low complexity" evidence="7">
    <location>
        <begin position="67"/>
        <end position="76"/>
    </location>
</feature>
<evidence type="ECO:0000259" key="8">
    <source>
        <dbReference type="PROSITE" id="PS51675"/>
    </source>
</evidence>
<proteinExistence type="predicted"/>
<evidence type="ECO:0000256" key="7">
    <source>
        <dbReference type="SAM" id="MobiDB-lite"/>
    </source>
</evidence>
<evidence type="ECO:0000256" key="2">
    <source>
        <dbReference type="ARBA" id="ARBA00022603"/>
    </source>
</evidence>
<dbReference type="CDD" id="cd18089">
    <property type="entry name" value="SPOUT_Trm10-like"/>
    <property type="match status" value="1"/>
</dbReference>
<comment type="catalytic activity">
    <reaction evidence="5">
        <text>guanosine(9) in tRNA + S-adenosyl-L-methionine = N(1)-methylguanosine(9) in tRNA + S-adenosyl-L-homocysteine + H(+)</text>
        <dbReference type="Rhea" id="RHEA:43156"/>
        <dbReference type="Rhea" id="RHEA-COMP:10367"/>
        <dbReference type="Rhea" id="RHEA-COMP:10368"/>
        <dbReference type="ChEBI" id="CHEBI:15378"/>
        <dbReference type="ChEBI" id="CHEBI:57856"/>
        <dbReference type="ChEBI" id="CHEBI:59789"/>
        <dbReference type="ChEBI" id="CHEBI:73542"/>
        <dbReference type="ChEBI" id="CHEBI:74269"/>
        <dbReference type="EC" id="2.1.1.221"/>
    </reaction>
</comment>
<dbReference type="GO" id="GO:0002939">
    <property type="term" value="P:tRNA N1-guanine methylation"/>
    <property type="evidence" value="ECO:0007669"/>
    <property type="project" value="TreeGrafter"/>
</dbReference>